<keyword evidence="1" id="KW-0812">Transmembrane</keyword>
<dbReference type="InterPro" id="IPR011701">
    <property type="entry name" value="MFS"/>
</dbReference>
<feature type="transmembrane region" description="Helical" evidence="1">
    <location>
        <begin position="287"/>
        <end position="306"/>
    </location>
</feature>
<protein>
    <submittedName>
        <fullName evidence="3">MFS transporter</fullName>
    </submittedName>
</protein>
<feature type="transmembrane region" description="Helical" evidence="1">
    <location>
        <begin position="74"/>
        <end position="103"/>
    </location>
</feature>
<dbReference type="RefSeq" id="WP_227227842.1">
    <property type="nucleotide sequence ID" value="NZ_JAJCVJ010000001.1"/>
</dbReference>
<dbReference type="Pfam" id="PF07690">
    <property type="entry name" value="MFS_1"/>
    <property type="match status" value="1"/>
</dbReference>
<feature type="transmembrane region" description="Helical" evidence="1">
    <location>
        <begin position="373"/>
        <end position="392"/>
    </location>
</feature>
<comment type="caution">
    <text evidence="3">The sequence shown here is derived from an EMBL/GenBank/DDBJ whole genome shotgun (WGS) entry which is preliminary data.</text>
</comment>
<dbReference type="Proteomes" id="UP001596201">
    <property type="component" value="Unassembled WGS sequence"/>
</dbReference>
<keyword evidence="4" id="KW-1185">Reference proteome</keyword>
<evidence type="ECO:0000259" key="2">
    <source>
        <dbReference type="PROSITE" id="PS50850"/>
    </source>
</evidence>
<dbReference type="PANTHER" id="PTHR23530:SF1">
    <property type="entry name" value="PERMEASE, MAJOR FACILITATOR SUPERFAMILY-RELATED"/>
    <property type="match status" value="1"/>
</dbReference>
<dbReference type="InterPro" id="IPR036259">
    <property type="entry name" value="MFS_trans_sf"/>
</dbReference>
<dbReference type="PANTHER" id="PTHR23530">
    <property type="entry name" value="TRANSPORT PROTEIN-RELATED"/>
    <property type="match status" value="1"/>
</dbReference>
<gene>
    <name evidence="3" type="ORF">ACFPJ5_07705</name>
</gene>
<feature type="transmembrane region" description="Helical" evidence="1">
    <location>
        <begin position="12"/>
        <end position="32"/>
    </location>
</feature>
<feature type="transmembrane region" description="Helical" evidence="1">
    <location>
        <begin position="255"/>
        <end position="275"/>
    </location>
</feature>
<reference evidence="3 4" key="1">
    <citation type="journal article" date="2019" name="Int. J. Syst. Evol. Microbiol.">
        <title>The Global Catalogue of Microorganisms (GCM) 10K type strain sequencing project: providing services to taxonomists for standard genome sequencing and annotation.</title>
        <authorList>
            <consortium name="The Broad Institute Genomics Platform"/>
            <consortium name="The Broad Institute Genome Sequencing Center for Infectious Disease"/>
            <person name="Wu L."/>
            <person name="Ma J."/>
        </authorList>
    </citation>
    <scope>NUCLEOTIDE SEQUENCE [LARGE SCALE GENOMIC DNA]</scope>
    <source>
        <strain evidence="3 4">CGMCC 1.12237</strain>
    </source>
</reference>
<proteinExistence type="predicted"/>
<dbReference type="PROSITE" id="PS50850">
    <property type="entry name" value="MFS"/>
    <property type="match status" value="1"/>
</dbReference>
<accession>A0ABD5RAU3</accession>
<name>A0ABD5RAU3_9EURY</name>
<feature type="transmembrane region" description="Helical" evidence="1">
    <location>
        <begin position="217"/>
        <end position="235"/>
    </location>
</feature>
<dbReference type="SUPFAM" id="SSF103473">
    <property type="entry name" value="MFS general substrate transporter"/>
    <property type="match status" value="1"/>
</dbReference>
<dbReference type="InterPro" id="IPR020846">
    <property type="entry name" value="MFS_dom"/>
</dbReference>
<organism evidence="3 4">
    <name type="scientific">Salinirubrum litoreum</name>
    <dbReference type="NCBI Taxonomy" id="1126234"/>
    <lineage>
        <taxon>Archaea</taxon>
        <taxon>Methanobacteriati</taxon>
        <taxon>Methanobacteriota</taxon>
        <taxon>Stenosarchaea group</taxon>
        <taxon>Halobacteria</taxon>
        <taxon>Halobacteriales</taxon>
        <taxon>Haloferacaceae</taxon>
        <taxon>Salinirubrum</taxon>
    </lineage>
</organism>
<dbReference type="AlphaFoldDB" id="A0ABD5RAU3"/>
<sequence length="405" mass="42233">MSRVPSGPVATYYAYTVTTYASFTTAIWILFVRAQGLSFAEVGALNSVWWAGLVLGEIPTGYLGDRLGRRNSMILGTAIITAMTVAMAHSTTFLQFAVVYGLWALGQTFRSGSDDAWLYEVLRDESRGGTGGGDFARVKGRATGIGLAVGAVAAPAGGALADADFQLPFYATAAVTAVGIPILLTVPESGEGPDSSFDVRTALGVIRRQLARPPLRAFVVYFALLFGVFQMTYIFDQPVAQDAALAVGVPESATKTAVGVVYAGFTAVAAVVSYGTGTIKERLGIRGWFVLAPVVVGGLFLALWVLPVLAVPAFFVARAANTASVTLGNQYLNDRVESVGRATVLSSASMALSLAVIPFELTGGVLADLLSPVRALALFGGVLVVGVGLLWLTSEPVERASSTEG</sequence>
<dbReference type="EMBL" id="JBHSKX010000001">
    <property type="protein sequence ID" value="MFC5366822.1"/>
    <property type="molecule type" value="Genomic_DNA"/>
</dbReference>
<feature type="domain" description="Major facilitator superfamily (MFS) profile" evidence="2">
    <location>
        <begin position="1"/>
        <end position="398"/>
    </location>
</feature>
<dbReference type="InterPro" id="IPR053160">
    <property type="entry name" value="MFS_DHA3_Transporter"/>
</dbReference>
<keyword evidence="1" id="KW-1133">Transmembrane helix</keyword>
<evidence type="ECO:0000256" key="1">
    <source>
        <dbReference type="SAM" id="Phobius"/>
    </source>
</evidence>
<feature type="transmembrane region" description="Helical" evidence="1">
    <location>
        <begin position="44"/>
        <end position="62"/>
    </location>
</feature>
<keyword evidence="1" id="KW-0472">Membrane</keyword>
<evidence type="ECO:0000313" key="3">
    <source>
        <dbReference type="EMBL" id="MFC5366822.1"/>
    </source>
</evidence>
<dbReference type="Gene3D" id="1.20.1250.20">
    <property type="entry name" value="MFS general substrate transporter like domains"/>
    <property type="match status" value="1"/>
</dbReference>
<evidence type="ECO:0000313" key="4">
    <source>
        <dbReference type="Proteomes" id="UP001596201"/>
    </source>
</evidence>